<organism evidence="2 3">
    <name type="scientific">Actinomycetospora chlora</name>
    <dbReference type="NCBI Taxonomy" id="663608"/>
    <lineage>
        <taxon>Bacteria</taxon>
        <taxon>Bacillati</taxon>
        <taxon>Actinomycetota</taxon>
        <taxon>Actinomycetes</taxon>
        <taxon>Pseudonocardiales</taxon>
        <taxon>Pseudonocardiaceae</taxon>
        <taxon>Actinomycetospora</taxon>
    </lineage>
</organism>
<proteinExistence type="predicted"/>
<feature type="compositionally biased region" description="Low complexity" evidence="1">
    <location>
        <begin position="1"/>
        <end position="10"/>
    </location>
</feature>
<comment type="caution">
    <text evidence="2">The sequence shown here is derived from an EMBL/GenBank/DDBJ whole genome shotgun (WGS) entry which is preliminary data.</text>
</comment>
<evidence type="ECO:0000313" key="3">
    <source>
        <dbReference type="Proteomes" id="UP001500928"/>
    </source>
</evidence>
<evidence type="ECO:0000256" key="1">
    <source>
        <dbReference type="SAM" id="MobiDB-lite"/>
    </source>
</evidence>
<dbReference type="Proteomes" id="UP001500928">
    <property type="component" value="Unassembled WGS sequence"/>
</dbReference>
<gene>
    <name evidence="2" type="ORF">GCM10023200_11700</name>
</gene>
<reference evidence="3" key="1">
    <citation type="journal article" date="2019" name="Int. J. Syst. Evol. Microbiol.">
        <title>The Global Catalogue of Microorganisms (GCM) 10K type strain sequencing project: providing services to taxonomists for standard genome sequencing and annotation.</title>
        <authorList>
            <consortium name="The Broad Institute Genomics Platform"/>
            <consortium name="The Broad Institute Genome Sequencing Center for Infectious Disease"/>
            <person name="Wu L."/>
            <person name="Ma J."/>
        </authorList>
    </citation>
    <scope>NUCLEOTIDE SEQUENCE [LARGE SCALE GENOMIC DNA]</scope>
    <source>
        <strain evidence="3">JCM 17979</strain>
    </source>
</reference>
<evidence type="ECO:0000313" key="2">
    <source>
        <dbReference type="EMBL" id="GAA4780085.1"/>
    </source>
</evidence>
<sequence>MLSAAGDQAPAGPPGGGPAGGARVRPEPSPDEPRPVAWARGLGAIQEAERLGSWRVGSEHLLLATLLDPVVRRLLFEAGVDVGLQRRIGRPLRTGIGAPPGILPRTAEMALSDGAVRLLATLEERTRTDAALAGWVRPDHTTDPQGRSIVRRHLLVTLLDDAEPGAARTLLDEHGVDTHAGWLAERLVGRA</sequence>
<evidence type="ECO:0008006" key="4">
    <source>
        <dbReference type="Google" id="ProtNLM"/>
    </source>
</evidence>
<dbReference type="EMBL" id="BAABHO010000006">
    <property type="protein sequence ID" value="GAA4780085.1"/>
    <property type="molecule type" value="Genomic_DNA"/>
</dbReference>
<dbReference type="Gene3D" id="1.10.1780.10">
    <property type="entry name" value="Clp, N-terminal domain"/>
    <property type="match status" value="1"/>
</dbReference>
<feature type="region of interest" description="Disordered" evidence="1">
    <location>
        <begin position="1"/>
        <end position="34"/>
    </location>
</feature>
<protein>
    <recommendedName>
        <fullName evidence="4">Clp R domain-containing protein</fullName>
    </recommendedName>
</protein>
<name>A0ABP9AEZ1_9PSEU</name>
<accession>A0ABP9AEZ1</accession>
<keyword evidence="3" id="KW-1185">Reference proteome</keyword>
<feature type="compositionally biased region" description="Basic and acidic residues" evidence="1">
    <location>
        <begin position="24"/>
        <end position="34"/>
    </location>
</feature>
<dbReference type="InterPro" id="IPR036628">
    <property type="entry name" value="Clp_N_dom_sf"/>
</dbReference>